<organism evidence="1">
    <name type="scientific">marine metagenome</name>
    <dbReference type="NCBI Taxonomy" id="408172"/>
    <lineage>
        <taxon>unclassified sequences</taxon>
        <taxon>metagenomes</taxon>
        <taxon>ecological metagenomes</taxon>
    </lineage>
</organism>
<dbReference type="EMBL" id="UINC01153077">
    <property type="protein sequence ID" value="SVD47593.1"/>
    <property type="molecule type" value="Genomic_DNA"/>
</dbReference>
<reference evidence="1" key="1">
    <citation type="submission" date="2018-05" db="EMBL/GenBank/DDBJ databases">
        <authorList>
            <person name="Lanie J.A."/>
            <person name="Ng W.-L."/>
            <person name="Kazmierczak K.M."/>
            <person name="Andrzejewski T.M."/>
            <person name="Davidsen T.M."/>
            <person name="Wayne K.J."/>
            <person name="Tettelin H."/>
            <person name="Glass J.I."/>
            <person name="Rusch D."/>
            <person name="Podicherti R."/>
            <person name="Tsui H.-C.T."/>
            <person name="Winkler M.E."/>
        </authorList>
    </citation>
    <scope>NUCLEOTIDE SEQUENCE</scope>
</reference>
<gene>
    <name evidence="1" type="ORF">METZ01_LOCUS400447</name>
</gene>
<name>A0A382VM78_9ZZZZ</name>
<sequence>MTQEEAQECAVQIVNEAIAFNKVGIQLKNIWIGKILDHWILKENRQESLPESDRVYYNLFQHSKVTNEIRNLNVDNGIGSLLDLLTNVDNSPIKRMSEKKPEKEENKIDFAGLWNRSSDEEKLTFFKRHNESQCPASTKYVARDYFRKLGLDHTKLMKW</sequence>
<proteinExistence type="predicted"/>
<evidence type="ECO:0000313" key="1">
    <source>
        <dbReference type="EMBL" id="SVD47593.1"/>
    </source>
</evidence>
<protein>
    <submittedName>
        <fullName evidence="1">Uncharacterized protein</fullName>
    </submittedName>
</protein>
<accession>A0A382VM78</accession>
<dbReference type="AlphaFoldDB" id="A0A382VM78"/>